<dbReference type="RefSeq" id="WP_345436360.1">
    <property type="nucleotide sequence ID" value="NZ_BAABHK010000012.1"/>
</dbReference>
<dbReference type="PROSITE" id="PS51257">
    <property type="entry name" value="PROKAR_LIPOPROTEIN"/>
    <property type="match status" value="1"/>
</dbReference>
<organism evidence="2 3">
    <name type="scientific">Actinoallomurus vinaceus</name>
    <dbReference type="NCBI Taxonomy" id="1080074"/>
    <lineage>
        <taxon>Bacteria</taxon>
        <taxon>Bacillati</taxon>
        <taxon>Actinomycetota</taxon>
        <taxon>Actinomycetes</taxon>
        <taxon>Streptosporangiales</taxon>
        <taxon>Thermomonosporaceae</taxon>
        <taxon>Actinoallomurus</taxon>
    </lineage>
</organism>
<reference evidence="3" key="1">
    <citation type="journal article" date="2019" name="Int. J. Syst. Evol. Microbiol.">
        <title>The Global Catalogue of Microorganisms (GCM) 10K type strain sequencing project: providing services to taxonomists for standard genome sequencing and annotation.</title>
        <authorList>
            <consortium name="The Broad Institute Genomics Platform"/>
            <consortium name="The Broad Institute Genome Sequencing Center for Infectious Disease"/>
            <person name="Wu L."/>
            <person name="Ma J."/>
        </authorList>
    </citation>
    <scope>NUCLEOTIDE SEQUENCE [LARGE SCALE GENOMIC DNA]</scope>
    <source>
        <strain evidence="3">JCM 17939</strain>
    </source>
</reference>
<comment type="caution">
    <text evidence="2">The sequence shown here is derived from an EMBL/GenBank/DDBJ whole genome shotgun (WGS) entry which is preliminary data.</text>
</comment>
<evidence type="ECO:0000313" key="3">
    <source>
        <dbReference type="Proteomes" id="UP001501442"/>
    </source>
</evidence>
<dbReference type="EMBL" id="BAABHK010000012">
    <property type="protein sequence ID" value="GAA4633357.1"/>
    <property type="molecule type" value="Genomic_DNA"/>
</dbReference>
<keyword evidence="3" id="KW-1185">Reference proteome</keyword>
<sequence length="313" mass="32508">MHSRLIAVAAGLALILTACGERTAGGSRTANDDFRRRAGQAIAAWEAAGKPKAWTSGFVPLEELTVLPRDPGFTDNTRLAYRIGAYRLSGRLPEQTPRQGTIRWPDGRTLSLPLISARDAYAALDRGTMSRTVPDRASPGTTPPGGVAGASAVPCPECDLTVTGARLGVVSLHTSRGVAQVPAWSFTVPKLKSPVVRVAVRPETAGALPTPTPVSGGTPVYALDAVPGDPLRLRVTVLTPSGECGARSVHGRVYESAHAIVVGSAVTGRTGDCPGFGTARTLDVTLTGPVGGRVVLDTTGRPIRLGEHRPIPA</sequence>
<keyword evidence="1" id="KW-0732">Signal</keyword>
<feature type="chain" id="PRO_5045471575" description="Lipoprotein" evidence="1">
    <location>
        <begin position="21"/>
        <end position="313"/>
    </location>
</feature>
<proteinExistence type="predicted"/>
<feature type="signal peptide" evidence="1">
    <location>
        <begin position="1"/>
        <end position="20"/>
    </location>
</feature>
<evidence type="ECO:0000313" key="2">
    <source>
        <dbReference type="EMBL" id="GAA4633357.1"/>
    </source>
</evidence>
<dbReference type="Proteomes" id="UP001501442">
    <property type="component" value="Unassembled WGS sequence"/>
</dbReference>
<evidence type="ECO:0008006" key="4">
    <source>
        <dbReference type="Google" id="ProtNLM"/>
    </source>
</evidence>
<evidence type="ECO:0000256" key="1">
    <source>
        <dbReference type="SAM" id="SignalP"/>
    </source>
</evidence>
<accession>A0ABP8ULD0</accession>
<gene>
    <name evidence="2" type="ORF">GCM10023196_070560</name>
</gene>
<name>A0ABP8ULD0_9ACTN</name>
<protein>
    <recommendedName>
        <fullName evidence="4">Lipoprotein</fullName>
    </recommendedName>
</protein>